<proteinExistence type="predicted"/>
<organism evidence="1 2">
    <name type="scientific">Candidatus Falkowbacteria bacterium CG10_big_fil_rev_8_21_14_0_10_43_11</name>
    <dbReference type="NCBI Taxonomy" id="1974568"/>
    <lineage>
        <taxon>Bacteria</taxon>
        <taxon>Candidatus Falkowiibacteriota</taxon>
    </lineage>
</organism>
<accession>A0A2M6WM29</accession>
<dbReference type="AlphaFoldDB" id="A0A2M6WM29"/>
<sequence length="96" mass="11421">MRIRRICRRTKLSQKNYQKRRGKISSAFFSLTLPLLRRRQGEVFPAKRETRKLSSKNWRVVFPAPRVKREKQRANFLSGQNLTEARAPRFGGKTYI</sequence>
<name>A0A2M6WM29_9BACT</name>
<dbReference type="EMBL" id="PFAS01000035">
    <property type="protein sequence ID" value="PIT93850.1"/>
    <property type="molecule type" value="Genomic_DNA"/>
</dbReference>
<evidence type="ECO:0000313" key="2">
    <source>
        <dbReference type="Proteomes" id="UP000229335"/>
    </source>
</evidence>
<protein>
    <submittedName>
        <fullName evidence="1">Uncharacterized protein</fullName>
    </submittedName>
</protein>
<comment type="caution">
    <text evidence="1">The sequence shown here is derived from an EMBL/GenBank/DDBJ whole genome shotgun (WGS) entry which is preliminary data.</text>
</comment>
<dbReference type="Proteomes" id="UP000229335">
    <property type="component" value="Unassembled WGS sequence"/>
</dbReference>
<reference evidence="2" key="1">
    <citation type="submission" date="2017-09" db="EMBL/GenBank/DDBJ databases">
        <title>Depth-based differentiation of microbial function through sediment-hosted aquifers and enrichment of novel symbionts in the deep terrestrial subsurface.</title>
        <authorList>
            <person name="Probst A.J."/>
            <person name="Ladd B."/>
            <person name="Jarett J.K."/>
            <person name="Geller-Mcgrath D.E."/>
            <person name="Sieber C.M.K."/>
            <person name="Emerson J.B."/>
            <person name="Anantharaman K."/>
            <person name="Thomas B.C."/>
            <person name="Malmstrom R."/>
            <person name="Stieglmeier M."/>
            <person name="Klingl A."/>
            <person name="Woyke T."/>
            <person name="Ryan C.M."/>
            <person name="Banfield J.F."/>
        </authorList>
    </citation>
    <scope>NUCLEOTIDE SEQUENCE [LARGE SCALE GENOMIC DNA]</scope>
</reference>
<gene>
    <name evidence="1" type="ORF">COU00_02145</name>
</gene>
<evidence type="ECO:0000313" key="1">
    <source>
        <dbReference type="EMBL" id="PIT93850.1"/>
    </source>
</evidence>